<dbReference type="NCBIfam" id="NF006776">
    <property type="entry name" value="PRK09291.1"/>
    <property type="match status" value="1"/>
</dbReference>
<dbReference type="SUPFAM" id="SSF51735">
    <property type="entry name" value="NAD(P)-binding Rossmann-fold domains"/>
    <property type="match status" value="1"/>
</dbReference>
<comment type="similarity">
    <text evidence="1 3">Belongs to the short-chain dehydrogenases/reductases (SDR) family.</text>
</comment>
<dbReference type="PRINTS" id="PR00081">
    <property type="entry name" value="GDHRDH"/>
</dbReference>
<dbReference type="Gene3D" id="3.40.50.720">
    <property type="entry name" value="NAD(P)-binding Rossmann-like Domain"/>
    <property type="match status" value="1"/>
</dbReference>
<sequence length="285" mass="32086">MKKKKILITGTGSGFAKDAAIRLAELGHTVIATVEIMSQVSVLEQELRDKKLKITVEKLDVTSEIDRKKAFEHDIDILISNAGISEGGAVVDLPEENIRRQFEVNVFGTIFLIQGFAKHFVKKKKGRIISISSIAGLSVAPFTGAYSASKHALEAFSEAMYKELREFGVEVCTINPGPYLTGFNDRMFEAPSYWKKDKKENVFDYDKINFPDYQFNPDEVVEKIIAVATDKITTYRNVLPDPKVTAVKDEESESWTRDYTKDLGKRHKAVQMAYKMKPGTKVKGY</sequence>
<gene>
    <name evidence="4" type="ORF">C4F49_02805</name>
</gene>
<dbReference type="PANTHER" id="PTHR42901">
    <property type="entry name" value="ALCOHOL DEHYDROGENASE"/>
    <property type="match status" value="1"/>
</dbReference>
<dbReference type="EMBL" id="PRDK01000001">
    <property type="protein sequence ID" value="MBE8712612.1"/>
    <property type="molecule type" value="Genomic_DNA"/>
</dbReference>
<dbReference type="Proteomes" id="UP000616201">
    <property type="component" value="Unassembled WGS sequence"/>
</dbReference>
<dbReference type="AlphaFoldDB" id="A0A928UTT8"/>
<comment type="caution">
    <text evidence="4">The sequence shown here is derived from an EMBL/GenBank/DDBJ whole genome shotgun (WGS) entry which is preliminary data.</text>
</comment>
<reference evidence="4" key="1">
    <citation type="submission" date="2018-02" db="EMBL/GenBank/DDBJ databases">
        <authorList>
            <person name="Vasarhelyi B.M."/>
            <person name="Deshmukh S."/>
            <person name="Balint B."/>
            <person name="Kukolya J."/>
        </authorList>
    </citation>
    <scope>NUCLEOTIDE SEQUENCE</scope>
    <source>
        <strain evidence="4">KB22</strain>
    </source>
</reference>
<evidence type="ECO:0000313" key="4">
    <source>
        <dbReference type="EMBL" id="MBE8712612.1"/>
    </source>
</evidence>
<evidence type="ECO:0000256" key="2">
    <source>
        <dbReference type="ARBA" id="ARBA00023002"/>
    </source>
</evidence>
<name>A0A928UTT8_9SPHI</name>
<dbReference type="PANTHER" id="PTHR42901:SF1">
    <property type="entry name" value="ALCOHOL DEHYDROGENASE"/>
    <property type="match status" value="1"/>
</dbReference>
<dbReference type="PRINTS" id="PR00080">
    <property type="entry name" value="SDRFAMILY"/>
</dbReference>
<keyword evidence="2" id="KW-0560">Oxidoreductase</keyword>
<dbReference type="Pfam" id="PF00106">
    <property type="entry name" value="adh_short"/>
    <property type="match status" value="1"/>
</dbReference>
<evidence type="ECO:0000256" key="1">
    <source>
        <dbReference type="ARBA" id="ARBA00006484"/>
    </source>
</evidence>
<evidence type="ECO:0000313" key="5">
    <source>
        <dbReference type="Proteomes" id="UP000616201"/>
    </source>
</evidence>
<accession>A0A928UTT8</accession>
<protein>
    <submittedName>
        <fullName evidence="4">Short-chain dehydrogenase</fullName>
    </submittedName>
</protein>
<dbReference type="GO" id="GO:0016491">
    <property type="term" value="F:oxidoreductase activity"/>
    <property type="evidence" value="ECO:0007669"/>
    <property type="project" value="UniProtKB-KW"/>
</dbReference>
<dbReference type="RefSeq" id="WP_196934940.1">
    <property type="nucleotide sequence ID" value="NZ_MU158698.1"/>
</dbReference>
<dbReference type="CDD" id="cd05374">
    <property type="entry name" value="17beta-HSD-like_SDR_c"/>
    <property type="match status" value="1"/>
</dbReference>
<organism evidence="4 5">
    <name type="scientific">Sphingobacterium hungaricum</name>
    <dbReference type="NCBI Taxonomy" id="2082723"/>
    <lineage>
        <taxon>Bacteria</taxon>
        <taxon>Pseudomonadati</taxon>
        <taxon>Bacteroidota</taxon>
        <taxon>Sphingobacteriia</taxon>
        <taxon>Sphingobacteriales</taxon>
        <taxon>Sphingobacteriaceae</taxon>
        <taxon>Sphingobacterium</taxon>
    </lineage>
</organism>
<dbReference type="InterPro" id="IPR002347">
    <property type="entry name" value="SDR_fam"/>
</dbReference>
<proteinExistence type="inferred from homology"/>
<keyword evidence="5" id="KW-1185">Reference proteome</keyword>
<evidence type="ECO:0000256" key="3">
    <source>
        <dbReference type="RuleBase" id="RU000363"/>
    </source>
</evidence>
<dbReference type="InterPro" id="IPR036291">
    <property type="entry name" value="NAD(P)-bd_dom_sf"/>
</dbReference>